<dbReference type="Proteomes" id="UP001159042">
    <property type="component" value="Unassembled WGS sequence"/>
</dbReference>
<proteinExistence type="predicted"/>
<gene>
    <name evidence="1" type="ORF">NQ315_004002</name>
</gene>
<evidence type="ECO:0000313" key="2">
    <source>
        <dbReference type="Proteomes" id="UP001159042"/>
    </source>
</evidence>
<accession>A0AAV8VEE2</accession>
<reference evidence="1 2" key="1">
    <citation type="journal article" date="2023" name="Insect Mol. Biol.">
        <title>Genome sequencing provides insights into the evolution of gene families encoding plant cell wall-degrading enzymes in longhorned beetles.</title>
        <authorList>
            <person name="Shin N.R."/>
            <person name="Okamura Y."/>
            <person name="Kirsch R."/>
            <person name="Pauchet Y."/>
        </authorList>
    </citation>
    <scope>NUCLEOTIDE SEQUENCE [LARGE SCALE GENOMIC DNA]</scope>
    <source>
        <strain evidence="1">EAD_L_NR</strain>
    </source>
</reference>
<organism evidence="1 2">
    <name type="scientific">Exocentrus adspersus</name>
    <dbReference type="NCBI Taxonomy" id="1586481"/>
    <lineage>
        <taxon>Eukaryota</taxon>
        <taxon>Metazoa</taxon>
        <taxon>Ecdysozoa</taxon>
        <taxon>Arthropoda</taxon>
        <taxon>Hexapoda</taxon>
        <taxon>Insecta</taxon>
        <taxon>Pterygota</taxon>
        <taxon>Neoptera</taxon>
        <taxon>Endopterygota</taxon>
        <taxon>Coleoptera</taxon>
        <taxon>Polyphaga</taxon>
        <taxon>Cucujiformia</taxon>
        <taxon>Chrysomeloidea</taxon>
        <taxon>Cerambycidae</taxon>
        <taxon>Lamiinae</taxon>
        <taxon>Acanthocinini</taxon>
        <taxon>Exocentrus</taxon>
    </lineage>
</organism>
<dbReference type="EMBL" id="JANEYG010000126">
    <property type="protein sequence ID" value="KAJ8912495.1"/>
    <property type="molecule type" value="Genomic_DNA"/>
</dbReference>
<evidence type="ECO:0000313" key="1">
    <source>
        <dbReference type="EMBL" id="KAJ8912495.1"/>
    </source>
</evidence>
<dbReference type="AlphaFoldDB" id="A0AAV8VEE2"/>
<name>A0AAV8VEE2_9CUCU</name>
<keyword evidence="2" id="KW-1185">Reference proteome</keyword>
<comment type="caution">
    <text evidence="1">The sequence shown here is derived from an EMBL/GenBank/DDBJ whole genome shotgun (WGS) entry which is preliminary data.</text>
</comment>
<protein>
    <submittedName>
        <fullName evidence="1">Uncharacterized protein</fullName>
    </submittedName>
</protein>
<sequence length="193" mass="22713">MDALRPQDWDDLIQKMTNDPKLFELFYKYELYYYKASPVRPTCDMECKKRILCDLHSGRSHDRRNLCETIESRIDSTSGTSWKQWLYNTISVSMSVLMSIPRLTIQLPNREHRGITYKTNEDFQTVYDLREFRDASSFIDCASIDRELILSQVIVETDASDPVVRATLSQAERPNMLSERREELMGLNHMDKK</sequence>